<dbReference type="AlphaFoldDB" id="A0A8S1LF32"/>
<evidence type="ECO:0000313" key="1">
    <source>
        <dbReference type="EMBL" id="CAD8064955.1"/>
    </source>
</evidence>
<proteinExistence type="predicted"/>
<gene>
    <name evidence="1" type="ORF">PSON_ATCC_30995.1.T0190407</name>
</gene>
<evidence type="ECO:0000313" key="2">
    <source>
        <dbReference type="Proteomes" id="UP000692954"/>
    </source>
</evidence>
<sequence>MINFFQGLKYHGMLWDSLNEQIFLIDEILKLKMLLYIKSFLFKLQRLIKMIYLIVFQRSNFCGCCIYSYIKQLQNTTNINLSCQKFINQHLIKWALQKYIESNR</sequence>
<dbReference type="Proteomes" id="UP000692954">
    <property type="component" value="Unassembled WGS sequence"/>
</dbReference>
<comment type="caution">
    <text evidence="1">The sequence shown here is derived from an EMBL/GenBank/DDBJ whole genome shotgun (WGS) entry which is preliminary data.</text>
</comment>
<organism evidence="1 2">
    <name type="scientific">Paramecium sonneborni</name>
    <dbReference type="NCBI Taxonomy" id="65129"/>
    <lineage>
        <taxon>Eukaryota</taxon>
        <taxon>Sar</taxon>
        <taxon>Alveolata</taxon>
        <taxon>Ciliophora</taxon>
        <taxon>Intramacronucleata</taxon>
        <taxon>Oligohymenophorea</taxon>
        <taxon>Peniculida</taxon>
        <taxon>Parameciidae</taxon>
        <taxon>Paramecium</taxon>
    </lineage>
</organism>
<accession>A0A8S1LF32</accession>
<dbReference type="EMBL" id="CAJJDN010000019">
    <property type="protein sequence ID" value="CAD8064955.1"/>
    <property type="molecule type" value="Genomic_DNA"/>
</dbReference>
<protein>
    <submittedName>
        <fullName evidence="1">Uncharacterized protein</fullName>
    </submittedName>
</protein>
<name>A0A8S1LF32_9CILI</name>
<reference evidence="1" key="1">
    <citation type="submission" date="2021-01" db="EMBL/GenBank/DDBJ databases">
        <authorList>
            <consortium name="Genoscope - CEA"/>
            <person name="William W."/>
        </authorList>
    </citation>
    <scope>NUCLEOTIDE SEQUENCE</scope>
</reference>
<keyword evidence="2" id="KW-1185">Reference proteome</keyword>